<keyword evidence="6" id="KW-0687">Ribonucleoprotein</keyword>
<accession>A0A4Z2DQ98</accession>
<evidence type="ECO:0000256" key="3">
    <source>
        <dbReference type="ARBA" id="ARBA00022946"/>
    </source>
</evidence>
<dbReference type="PANTHER" id="PTHR21026">
    <property type="entry name" value="39S RIBOSOMAL PROTEIN L32, MITOCHONDRIAL"/>
    <property type="match status" value="1"/>
</dbReference>
<proteinExistence type="inferred from homology"/>
<dbReference type="InterPro" id="IPR011332">
    <property type="entry name" value="Ribosomal_zn-bd"/>
</dbReference>
<comment type="function">
    <text evidence="9">Component of the mitochondrial large ribosomal subunit (mt-LSU). The mitochondrial ribosome (mitoribosome) is a large ribonucleoprotein complex responsible for the synthesis of proteins inside mitochondria.</text>
</comment>
<evidence type="ECO:0000256" key="5">
    <source>
        <dbReference type="ARBA" id="ARBA00023128"/>
    </source>
</evidence>
<dbReference type="OrthoDB" id="2014905at2759"/>
<name>A0A4Z2DQ98_SCHJA</name>
<evidence type="ECO:0000256" key="2">
    <source>
        <dbReference type="ARBA" id="ARBA00008560"/>
    </source>
</evidence>
<comment type="similarity">
    <text evidence="2">Belongs to the bacterial ribosomal protein bL32 family.</text>
</comment>
<dbReference type="STRING" id="6182.A0A4Z2DQ98"/>
<evidence type="ECO:0000313" key="11">
    <source>
        <dbReference type="Proteomes" id="UP000311919"/>
    </source>
</evidence>
<evidence type="ECO:0000256" key="9">
    <source>
        <dbReference type="ARBA" id="ARBA00045766"/>
    </source>
</evidence>
<dbReference type="GO" id="GO:0003735">
    <property type="term" value="F:structural constituent of ribosome"/>
    <property type="evidence" value="ECO:0007669"/>
    <property type="project" value="TreeGrafter"/>
</dbReference>
<keyword evidence="11" id="KW-1185">Reference proteome</keyword>
<evidence type="ECO:0000256" key="6">
    <source>
        <dbReference type="ARBA" id="ARBA00023274"/>
    </source>
</evidence>
<organism evidence="10 11">
    <name type="scientific">Schistosoma japonicum</name>
    <name type="common">Blood fluke</name>
    <dbReference type="NCBI Taxonomy" id="6182"/>
    <lineage>
        <taxon>Eukaryota</taxon>
        <taxon>Metazoa</taxon>
        <taxon>Spiralia</taxon>
        <taxon>Lophotrochozoa</taxon>
        <taxon>Platyhelminthes</taxon>
        <taxon>Trematoda</taxon>
        <taxon>Digenea</taxon>
        <taxon>Strigeidida</taxon>
        <taxon>Schistosomatoidea</taxon>
        <taxon>Schistosomatidae</taxon>
        <taxon>Schistosoma</taxon>
    </lineage>
</organism>
<keyword evidence="3" id="KW-0809">Transit peptide</keyword>
<dbReference type="EMBL" id="SKCS01000070">
    <property type="protein sequence ID" value="TNN18608.1"/>
    <property type="molecule type" value="Genomic_DNA"/>
</dbReference>
<dbReference type="Proteomes" id="UP000311919">
    <property type="component" value="Unassembled WGS sequence"/>
</dbReference>
<dbReference type="GO" id="GO:0006412">
    <property type="term" value="P:translation"/>
    <property type="evidence" value="ECO:0007669"/>
    <property type="project" value="InterPro"/>
</dbReference>
<dbReference type="SUPFAM" id="SSF57829">
    <property type="entry name" value="Zn-binding ribosomal proteins"/>
    <property type="match status" value="1"/>
</dbReference>
<keyword evidence="5" id="KW-0496">Mitochondrion</keyword>
<evidence type="ECO:0000256" key="4">
    <source>
        <dbReference type="ARBA" id="ARBA00022980"/>
    </source>
</evidence>
<keyword evidence="4 10" id="KW-0689">Ribosomal protein</keyword>
<sequence length="167" mass="19206">MAHILRSLKSILYDFLCQEPLLLAANTPVFCPLSLLGPLKTWEVSVYFAVPKKRRTIEQRRIRKFLSLKFSDCQPRNDLTPCKFCGHLNPKNYVCTNCYSKVREKTNFLRSLINNQLPSDREVQFVYDGDNTTNITVNNEEVKVSGSRPLWFPSILRKSNSSGSENS</sequence>
<dbReference type="GO" id="GO:0005762">
    <property type="term" value="C:mitochondrial large ribosomal subunit"/>
    <property type="evidence" value="ECO:0007669"/>
    <property type="project" value="TreeGrafter"/>
</dbReference>
<evidence type="ECO:0000256" key="1">
    <source>
        <dbReference type="ARBA" id="ARBA00004173"/>
    </source>
</evidence>
<comment type="caution">
    <text evidence="10">The sequence shown here is derived from an EMBL/GenBank/DDBJ whole genome shotgun (WGS) entry which is preliminary data.</text>
</comment>
<reference evidence="10 11" key="1">
    <citation type="submission" date="2019-03" db="EMBL/GenBank/DDBJ databases">
        <title>An improved genome assembly of the fluke Schistosoma japonicum.</title>
        <authorList>
            <person name="Hu W."/>
            <person name="Luo F."/>
            <person name="Yin M."/>
            <person name="Mo X."/>
            <person name="Sun C."/>
            <person name="Wu Q."/>
            <person name="Zhu B."/>
            <person name="Xiang M."/>
            <person name="Wang J."/>
            <person name="Wang Y."/>
            <person name="Zhang T."/>
            <person name="Xu B."/>
            <person name="Zheng H."/>
            <person name="Feng Z."/>
        </authorList>
    </citation>
    <scope>NUCLEOTIDE SEQUENCE [LARGE SCALE GENOMIC DNA]</scope>
    <source>
        <strain evidence="10">HuSjv2</strain>
        <tissue evidence="10">Worms</tissue>
    </source>
</reference>
<dbReference type="AlphaFoldDB" id="A0A4Z2DQ98"/>
<protein>
    <recommendedName>
        <fullName evidence="7">Large ribosomal subunit protein bL32m</fullName>
    </recommendedName>
    <alternativeName>
        <fullName evidence="8">39S ribosomal protein L32, mitochondrial</fullName>
    </alternativeName>
</protein>
<evidence type="ECO:0000256" key="8">
    <source>
        <dbReference type="ARBA" id="ARBA00042577"/>
    </source>
</evidence>
<dbReference type="PANTHER" id="PTHR21026:SF2">
    <property type="entry name" value="LARGE RIBOSOMAL SUBUNIT PROTEIN BL32M"/>
    <property type="match status" value="1"/>
</dbReference>
<evidence type="ECO:0000313" key="10">
    <source>
        <dbReference type="EMBL" id="TNN18608.1"/>
    </source>
</evidence>
<evidence type="ECO:0000256" key="7">
    <source>
        <dbReference type="ARBA" id="ARBA00039935"/>
    </source>
</evidence>
<gene>
    <name evidence="10" type="ORF">EWB00_010088</name>
</gene>
<comment type="subcellular location">
    <subcellularLocation>
        <location evidence="1">Mitochondrion</location>
    </subcellularLocation>
</comment>
<dbReference type="InterPro" id="IPR051991">
    <property type="entry name" value="Mitoribosomal_protein_bL32"/>
</dbReference>